<evidence type="ECO:0000256" key="3">
    <source>
        <dbReference type="ARBA" id="ARBA00023118"/>
    </source>
</evidence>
<keyword evidence="2" id="KW-0378">Hydrolase</keyword>
<dbReference type="CDD" id="cd22659">
    <property type="entry name" value="STING_bact-like"/>
    <property type="match status" value="1"/>
</dbReference>
<evidence type="ECO:0000256" key="1">
    <source>
        <dbReference type="ARBA" id="ARBA00022741"/>
    </source>
</evidence>
<evidence type="ECO:0000256" key="9">
    <source>
        <dbReference type="ARBA" id="ARBA00049230"/>
    </source>
</evidence>
<comment type="similarity">
    <text evidence="4">In the C-terminal section; belongs to the bacterial STING family.</text>
</comment>
<dbReference type="GO" id="GO:0003953">
    <property type="term" value="F:NAD+ nucleosidase activity"/>
    <property type="evidence" value="ECO:0007669"/>
    <property type="project" value="UniProtKB-EC"/>
</dbReference>
<evidence type="ECO:0000313" key="17">
    <source>
        <dbReference type="Proteomes" id="UP000470952"/>
    </source>
</evidence>
<proteinExistence type="inferred from homology"/>
<dbReference type="EC" id="3.2.2.5" evidence="5"/>
<gene>
    <name evidence="14" type="ORF">GAY17_09390</name>
    <name evidence="12" type="ORF">GAZ76_10800</name>
    <name evidence="13" type="ORF">GAZ92_08395</name>
</gene>
<dbReference type="InterPro" id="IPR019302">
    <property type="entry name" value="CAP12/PCTIR_TIR_dom"/>
</dbReference>
<name>A0A6I1BGW2_PHOVU</name>
<evidence type="ECO:0000256" key="4">
    <source>
        <dbReference type="ARBA" id="ARBA00034315"/>
    </source>
</evidence>
<dbReference type="Proteomes" id="UP000437380">
    <property type="component" value="Unassembled WGS sequence"/>
</dbReference>
<evidence type="ECO:0000256" key="5">
    <source>
        <dbReference type="ARBA" id="ARBA00034327"/>
    </source>
</evidence>
<feature type="domain" description="CD-NTase-associated protein 12/Pycsar effector protein TIR" evidence="10">
    <location>
        <begin position="4"/>
        <end position="121"/>
    </location>
</feature>
<comment type="catalytic activity">
    <reaction evidence="9">
        <text>NAD(+) + H2O = ADP-D-ribose + nicotinamide + H(+)</text>
        <dbReference type="Rhea" id="RHEA:16301"/>
        <dbReference type="ChEBI" id="CHEBI:15377"/>
        <dbReference type="ChEBI" id="CHEBI:15378"/>
        <dbReference type="ChEBI" id="CHEBI:17154"/>
        <dbReference type="ChEBI" id="CHEBI:57540"/>
        <dbReference type="ChEBI" id="CHEBI:57967"/>
        <dbReference type="EC" id="3.2.2.5"/>
    </reaction>
</comment>
<dbReference type="RefSeq" id="WP_130085189.1">
    <property type="nucleotide sequence ID" value="NZ_RCXY01000010.1"/>
</dbReference>
<evidence type="ECO:0000256" key="6">
    <source>
        <dbReference type="ARBA" id="ARBA00034339"/>
    </source>
</evidence>
<evidence type="ECO:0000256" key="2">
    <source>
        <dbReference type="ARBA" id="ARBA00022801"/>
    </source>
</evidence>
<keyword evidence="1" id="KW-0547">Nucleotide-binding</keyword>
<evidence type="ECO:0000313" key="16">
    <source>
        <dbReference type="Proteomes" id="UP000470777"/>
    </source>
</evidence>
<evidence type="ECO:0000313" key="15">
    <source>
        <dbReference type="Proteomes" id="UP000437380"/>
    </source>
</evidence>
<dbReference type="Proteomes" id="UP000470777">
    <property type="component" value="Unassembled WGS sequence"/>
</dbReference>
<dbReference type="Proteomes" id="UP000470952">
    <property type="component" value="Unassembled WGS sequence"/>
</dbReference>
<dbReference type="EMBL" id="WCZY01000009">
    <property type="protein sequence ID" value="KAB6694075.1"/>
    <property type="molecule type" value="Genomic_DNA"/>
</dbReference>
<evidence type="ECO:0000313" key="12">
    <source>
        <dbReference type="EMBL" id="KAB6659658.1"/>
    </source>
</evidence>
<dbReference type="Pfam" id="PF10137">
    <property type="entry name" value="CAP12-PCTIR_TIR"/>
    <property type="match status" value="1"/>
</dbReference>
<feature type="domain" description="Prokaryotic STING" evidence="11">
    <location>
        <begin position="160"/>
        <end position="296"/>
    </location>
</feature>
<dbReference type="InterPro" id="IPR046876">
    <property type="entry name" value="Prok_STING"/>
</dbReference>
<evidence type="ECO:0000259" key="11">
    <source>
        <dbReference type="Pfam" id="PF20300"/>
    </source>
</evidence>
<dbReference type="Pfam" id="PF20300">
    <property type="entry name" value="prok_STING"/>
    <property type="match status" value="1"/>
</dbReference>
<dbReference type="EMBL" id="WCZV01000010">
    <property type="protein sequence ID" value="KAB6700154.1"/>
    <property type="molecule type" value="Genomic_DNA"/>
</dbReference>
<dbReference type="AlphaFoldDB" id="A0A6I1BGW2"/>
<comment type="caution">
    <text evidence="12">The sequence shown here is derived from an EMBL/GenBank/DDBJ whole genome shotgun (WGS) entry which is preliminary data.</text>
</comment>
<organism evidence="12 17">
    <name type="scientific">Phocaeicola vulgatus</name>
    <name type="common">Bacteroides vulgatus</name>
    <dbReference type="NCBI Taxonomy" id="821"/>
    <lineage>
        <taxon>Bacteria</taxon>
        <taxon>Pseudomonadati</taxon>
        <taxon>Bacteroidota</taxon>
        <taxon>Bacteroidia</taxon>
        <taxon>Bacteroidales</taxon>
        <taxon>Bacteroidaceae</taxon>
        <taxon>Phocaeicola</taxon>
    </lineage>
</organism>
<accession>A0A6I1BGW2</accession>
<dbReference type="GO" id="GO:0000166">
    <property type="term" value="F:nucleotide binding"/>
    <property type="evidence" value="ECO:0007669"/>
    <property type="project" value="UniProtKB-KW"/>
</dbReference>
<reference evidence="15 16" key="1">
    <citation type="journal article" date="2019" name="Nat. Med.">
        <title>A library of human gut bacterial isolates paired with longitudinal multiomics data enables mechanistic microbiome research.</title>
        <authorList>
            <person name="Poyet M."/>
            <person name="Groussin M."/>
            <person name="Gibbons S.M."/>
            <person name="Avila-Pacheco J."/>
            <person name="Jiang X."/>
            <person name="Kearney S.M."/>
            <person name="Perrotta A.R."/>
            <person name="Berdy B."/>
            <person name="Zhao S."/>
            <person name="Lieberman T.D."/>
            <person name="Swanson P.K."/>
            <person name="Smith M."/>
            <person name="Roesemann S."/>
            <person name="Alexander J.E."/>
            <person name="Rich S.A."/>
            <person name="Livny J."/>
            <person name="Vlamakis H."/>
            <person name="Clish C."/>
            <person name="Bullock K."/>
            <person name="Deik A."/>
            <person name="Scott J."/>
            <person name="Pierce K.A."/>
            <person name="Xavier R.J."/>
            <person name="Alm E.J."/>
        </authorList>
    </citation>
    <scope>NUCLEOTIDE SEQUENCE [LARGE SCALE GENOMIC DNA]</scope>
    <source>
        <strain evidence="14 15">BIOML-A82</strain>
        <strain evidence="13 16">BIOML-A85</strain>
        <strain evidence="12 17">BIOML-A93</strain>
    </source>
</reference>
<evidence type="ECO:0000313" key="13">
    <source>
        <dbReference type="EMBL" id="KAB6694075.1"/>
    </source>
</evidence>
<keyword evidence="3" id="KW-0051">Antiviral defense</keyword>
<evidence type="ECO:0000256" key="8">
    <source>
        <dbReference type="ARBA" id="ARBA00034366"/>
    </source>
</evidence>
<dbReference type="GO" id="GO:0051607">
    <property type="term" value="P:defense response to virus"/>
    <property type="evidence" value="ECO:0007669"/>
    <property type="project" value="UniProtKB-KW"/>
</dbReference>
<evidence type="ECO:0000256" key="7">
    <source>
        <dbReference type="ARBA" id="ARBA00034355"/>
    </source>
</evidence>
<dbReference type="GO" id="GO:0050135">
    <property type="term" value="F:NADP+ nucleosidase activity"/>
    <property type="evidence" value="ECO:0007669"/>
    <property type="project" value="InterPro"/>
</dbReference>
<sequence length="312" mass="35581">MKPRIFIGSSSEGLDVAKRVKDFFKENYDCYLWTDNIFKNNESFLETLVKSASLFDFGFMVFSADDELIVRDTHFESARDNVLFEYGLFLGRVGLDRAFVIAQQEAKIPTDLLGITNTRYEVKFDAEGNKVATDSLEIGLAKLKKQIDENINLGHLGLLPSTVLAISYFEGFVKLAAEWLTENTPGLEIDGIKYDKGILKIVMPNSLDADIKKSAMLYYKKLGLKETKIDTKQRSYPIHFATKDGDDSLEIYDMPTILTGIDKAIDMYFRVGHIGKKIEQELAEENEMNNFRRVLQLLINEDVFCRECVIIE</sequence>
<dbReference type="EMBL" id="WDAG01000010">
    <property type="protein sequence ID" value="KAB6659658.1"/>
    <property type="molecule type" value="Genomic_DNA"/>
</dbReference>
<protein>
    <recommendedName>
        <fullName evidence="6">CD-NTase-associated protein 12</fullName>
        <ecNumber evidence="5">3.2.2.5</ecNumber>
    </recommendedName>
    <alternativeName>
        <fullName evidence="7">NAD(+) hydrolase</fullName>
    </alternativeName>
    <alternativeName>
        <fullName evidence="8">TIR-STING</fullName>
    </alternativeName>
</protein>
<evidence type="ECO:0000313" key="14">
    <source>
        <dbReference type="EMBL" id="KAB6700154.1"/>
    </source>
</evidence>
<evidence type="ECO:0000259" key="10">
    <source>
        <dbReference type="Pfam" id="PF10137"/>
    </source>
</evidence>